<comment type="caution">
    <text evidence="4">The sequence shown here is derived from an EMBL/GenBank/DDBJ whole genome shotgun (WGS) entry which is preliminary data.</text>
</comment>
<evidence type="ECO:0000256" key="2">
    <source>
        <dbReference type="ARBA" id="ARBA00006181"/>
    </source>
</evidence>
<feature type="compositionally biased region" description="Basic and acidic residues" evidence="3">
    <location>
        <begin position="66"/>
        <end position="80"/>
    </location>
</feature>
<dbReference type="Proteomes" id="UP000613580">
    <property type="component" value="Unassembled WGS sequence"/>
</dbReference>
<comment type="similarity">
    <text evidence="2">Belongs to the eukaryotic/archaeal RNase P protein component 1 family.</text>
</comment>
<evidence type="ECO:0000256" key="1">
    <source>
        <dbReference type="ARBA" id="ARBA00004123"/>
    </source>
</evidence>
<dbReference type="GO" id="GO:0033204">
    <property type="term" value="F:ribonuclease P RNA binding"/>
    <property type="evidence" value="ECO:0007669"/>
    <property type="project" value="InterPro"/>
</dbReference>
<dbReference type="GO" id="GO:0030677">
    <property type="term" value="C:ribonuclease P complex"/>
    <property type="evidence" value="ECO:0007669"/>
    <property type="project" value="InterPro"/>
</dbReference>
<reference evidence="4" key="1">
    <citation type="submission" date="2020-05" db="EMBL/GenBank/DDBJ databases">
        <title>Mycena genomes resolve the evolution of fungal bioluminescence.</title>
        <authorList>
            <person name="Tsai I.J."/>
        </authorList>
    </citation>
    <scope>NUCLEOTIDE SEQUENCE</scope>
    <source>
        <strain evidence="4">110903Hualien_Pintung</strain>
    </source>
</reference>
<dbReference type="PANTHER" id="PTHR13348:SF0">
    <property type="entry name" value="RIBONUCLEASE P PROTEIN SUBUNIT P29"/>
    <property type="match status" value="1"/>
</dbReference>
<gene>
    <name evidence="4" type="ORF">HMN09_00207600</name>
</gene>
<dbReference type="InterPro" id="IPR023534">
    <property type="entry name" value="Rof/RNase_P-like"/>
</dbReference>
<dbReference type="GO" id="GO:0005634">
    <property type="term" value="C:nucleus"/>
    <property type="evidence" value="ECO:0007669"/>
    <property type="project" value="UniProtKB-SubCell"/>
</dbReference>
<organism evidence="4 5">
    <name type="scientific">Mycena chlorophos</name>
    <name type="common">Agaric fungus</name>
    <name type="synonym">Agaricus chlorophos</name>
    <dbReference type="NCBI Taxonomy" id="658473"/>
    <lineage>
        <taxon>Eukaryota</taxon>
        <taxon>Fungi</taxon>
        <taxon>Dikarya</taxon>
        <taxon>Basidiomycota</taxon>
        <taxon>Agaricomycotina</taxon>
        <taxon>Agaricomycetes</taxon>
        <taxon>Agaricomycetidae</taxon>
        <taxon>Agaricales</taxon>
        <taxon>Marasmiineae</taxon>
        <taxon>Mycenaceae</taxon>
        <taxon>Mycena</taxon>
    </lineage>
</organism>
<dbReference type="InterPro" id="IPR016848">
    <property type="entry name" value="RNase_P/MRP_Rpp29-subunit"/>
</dbReference>
<dbReference type="InterPro" id="IPR002730">
    <property type="entry name" value="Rpp29/RNP1"/>
</dbReference>
<dbReference type="EMBL" id="JACAZE010000002">
    <property type="protein sequence ID" value="KAF7321191.1"/>
    <property type="molecule type" value="Genomic_DNA"/>
</dbReference>
<evidence type="ECO:0000256" key="3">
    <source>
        <dbReference type="SAM" id="MobiDB-lite"/>
    </source>
</evidence>
<dbReference type="AlphaFoldDB" id="A0A8H6TQZ0"/>
<dbReference type="GO" id="GO:0006364">
    <property type="term" value="P:rRNA processing"/>
    <property type="evidence" value="ECO:0007669"/>
    <property type="project" value="TreeGrafter"/>
</dbReference>
<dbReference type="InterPro" id="IPR036980">
    <property type="entry name" value="RNase_P/MRP_Rpp29_sf"/>
</dbReference>
<dbReference type="Gene3D" id="2.30.30.210">
    <property type="entry name" value="Ribonuclease P/MRP, subunit p29"/>
    <property type="match status" value="1"/>
</dbReference>
<protein>
    <submittedName>
        <fullName evidence="4">POP4 domain-containing protein</fullName>
    </submittedName>
</protein>
<sequence>MSTPNVDLYAPPLSPAKLRFTAADPFMPTYIERVVTHQNANARDIYQTRVHGRMLLLDNTAKQTKWRQEMKSKKEKERLAKERRKLGPTGRRQGTARAMGLWSCEPSQAKFALFLPLHQLWLDYMSELLNLPQPGSGPPRILSGLAVHPRLVKADFHGSIITVHQTKNSSILGMSGIVIHETEGTHQGRQTEECVCFASAGLLFNASVVLPKRNSVFTFALPVFSTLPASHTANATLPLPIPQNMRTVLGGPHVTIWLCGDQFCYCSADRAGRKFKAKETIEL</sequence>
<keyword evidence="5" id="KW-1185">Reference proteome</keyword>
<name>A0A8H6TQZ0_MYCCL</name>
<dbReference type="GO" id="GO:0000172">
    <property type="term" value="C:ribonuclease MRP complex"/>
    <property type="evidence" value="ECO:0007669"/>
    <property type="project" value="InterPro"/>
</dbReference>
<dbReference type="Pfam" id="PF01868">
    <property type="entry name" value="RNase_P-MRP_p29"/>
    <property type="match status" value="1"/>
</dbReference>
<proteinExistence type="inferred from homology"/>
<dbReference type="OrthoDB" id="124041at2759"/>
<evidence type="ECO:0000313" key="4">
    <source>
        <dbReference type="EMBL" id="KAF7321191.1"/>
    </source>
</evidence>
<dbReference type="SUPFAM" id="SSF101744">
    <property type="entry name" value="Rof/RNase P subunit-like"/>
    <property type="match status" value="1"/>
</dbReference>
<comment type="subcellular location">
    <subcellularLocation>
        <location evidence="1">Nucleus</location>
    </subcellularLocation>
</comment>
<feature type="region of interest" description="Disordered" evidence="3">
    <location>
        <begin position="66"/>
        <end position="95"/>
    </location>
</feature>
<evidence type="ECO:0000313" key="5">
    <source>
        <dbReference type="Proteomes" id="UP000613580"/>
    </source>
</evidence>
<dbReference type="GO" id="GO:0001682">
    <property type="term" value="P:tRNA 5'-leader removal"/>
    <property type="evidence" value="ECO:0007669"/>
    <property type="project" value="InterPro"/>
</dbReference>
<dbReference type="PANTHER" id="PTHR13348">
    <property type="entry name" value="RIBONUCLEASE P SUBUNIT P29"/>
    <property type="match status" value="1"/>
</dbReference>
<accession>A0A8H6TQZ0</accession>